<feature type="transmembrane region" description="Helical" evidence="9">
    <location>
        <begin position="282"/>
        <end position="299"/>
    </location>
</feature>
<accession>A0A3E4U2A2</accession>
<dbReference type="Proteomes" id="UP000261257">
    <property type="component" value="Unassembled WGS sequence"/>
</dbReference>
<dbReference type="InterPro" id="IPR001851">
    <property type="entry name" value="ABC_transp_permease"/>
</dbReference>
<keyword evidence="2" id="KW-0813">Transport</keyword>
<name>A0A3E4U2A2_9FIRM</name>
<comment type="subcellular location">
    <subcellularLocation>
        <location evidence="1">Cell membrane</location>
        <topology evidence="1">Multi-pass membrane protein</topology>
    </subcellularLocation>
</comment>
<dbReference type="PANTHER" id="PTHR32196">
    <property type="entry name" value="ABC TRANSPORTER PERMEASE PROTEIN YPHD-RELATED-RELATED"/>
    <property type="match status" value="1"/>
</dbReference>
<gene>
    <name evidence="10" type="ORF">DXC39_20520</name>
</gene>
<feature type="transmembrane region" description="Helical" evidence="9">
    <location>
        <begin position="104"/>
        <end position="123"/>
    </location>
</feature>
<dbReference type="CDD" id="cd06579">
    <property type="entry name" value="TM_PBP1_transp_AraH_like"/>
    <property type="match status" value="1"/>
</dbReference>
<feature type="transmembrane region" description="Helical" evidence="9">
    <location>
        <begin position="35"/>
        <end position="54"/>
    </location>
</feature>
<comment type="caution">
    <text evidence="10">The sequence shown here is derived from an EMBL/GenBank/DDBJ whole genome shotgun (WGS) entry which is preliminary data.</text>
</comment>
<organism evidence="10 11">
    <name type="scientific">Hungatella hathewayi</name>
    <dbReference type="NCBI Taxonomy" id="154046"/>
    <lineage>
        <taxon>Bacteria</taxon>
        <taxon>Bacillati</taxon>
        <taxon>Bacillota</taxon>
        <taxon>Clostridia</taxon>
        <taxon>Lachnospirales</taxon>
        <taxon>Lachnospiraceae</taxon>
        <taxon>Hungatella</taxon>
    </lineage>
</organism>
<evidence type="ECO:0000256" key="3">
    <source>
        <dbReference type="ARBA" id="ARBA00022475"/>
    </source>
</evidence>
<keyword evidence="5 9" id="KW-0812">Transmembrane</keyword>
<evidence type="ECO:0000256" key="6">
    <source>
        <dbReference type="ARBA" id="ARBA00022989"/>
    </source>
</evidence>
<evidence type="ECO:0000313" key="10">
    <source>
        <dbReference type="EMBL" id="RGM00537.1"/>
    </source>
</evidence>
<dbReference type="AlphaFoldDB" id="A0A3E4U2A2"/>
<keyword evidence="3" id="KW-1003">Cell membrane</keyword>
<feature type="transmembrane region" description="Helical" evidence="9">
    <location>
        <begin position="66"/>
        <end position="92"/>
    </location>
</feature>
<feature type="transmembrane region" description="Helical" evidence="9">
    <location>
        <begin position="203"/>
        <end position="222"/>
    </location>
</feature>
<protein>
    <recommendedName>
        <fullName evidence="8">Autoinducer 2 import system permease protein LsrD</fullName>
    </recommendedName>
</protein>
<sequence length="303" mass="32708">MKKGWNSSVLIMLLVAFGFTVMSHEFLAPDNIRSIVFLNTDLAVVVLGLAFIMAGGGFDLSVGYQISLISALISVMIVAGISPVFIVIAALLTGIGCGLLNGILTAYLNIVPFAATLATQVIFRGISYYISDNRVVTALPKSFRMLAKGSMMGIRFDLWIVVLCFLFTAVVFRFTFIGKYIRAIGLNEEAAWRSGIKVKRIKCLSYSIAGVFYALAAIIMTARKGVAGSNVGPGMEITGIAAAYIGGVLGQPAHPRIWSLILGVLTVAMIENRFSLISINANAQYIVTGVILILSMLFYKRKR</sequence>
<dbReference type="EMBL" id="QSSQ01000025">
    <property type="protein sequence ID" value="RGM00537.1"/>
    <property type="molecule type" value="Genomic_DNA"/>
</dbReference>
<dbReference type="RefSeq" id="WP_117634183.1">
    <property type="nucleotide sequence ID" value="NZ_QRQF01000026.1"/>
</dbReference>
<reference evidence="10 11" key="1">
    <citation type="submission" date="2018-08" db="EMBL/GenBank/DDBJ databases">
        <title>A genome reference for cultivated species of the human gut microbiota.</title>
        <authorList>
            <person name="Zou Y."/>
            <person name="Xue W."/>
            <person name="Luo G."/>
        </authorList>
    </citation>
    <scope>NUCLEOTIDE SEQUENCE [LARGE SCALE GENOMIC DNA]</scope>
    <source>
        <strain evidence="10 11">TF05-11AC</strain>
    </source>
</reference>
<dbReference type="PANTHER" id="PTHR32196:SF71">
    <property type="entry name" value="AUTOINDUCER 2 IMPORT SYSTEM PERMEASE PROTEIN LSRD"/>
    <property type="match status" value="1"/>
</dbReference>
<evidence type="ECO:0000256" key="1">
    <source>
        <dbReference type="ARBA" id="ARBA00004651"/>
    </source>
</evidence>
<evidence type="ECO:0000256" key="5">
    <source>
        <dbReference type="ARBA" id="ARBA00022692"/>
    </source>
</evidence>
<dbReference type="GO" id="GO:0022857">
    <property type="term" value="F:transmembrane transporter activity"/>
    <property type="evidence" value="ECO:0007669"/>
    <property type="project" value="InterPro"/>
</dbReference>
<evidence type="ECO:0000256" key="8">
    <source>
        <dbReference type="ARBA" id="ARBA00039381"/>
    </source>
</evidence>
<evidence type="ECO:0000256" key="2">
    <source>
        <dbReference type="ARBA" id="ARBA00022448"/>
    </source>
</evidence>
<feature type="transmembrane region" description="Helical" evidence="9">
    <location>
        <begin position="6"/>
        <end position="23"/>
    </location>
</feature>
<dbReference type="GO" id="GO:0005886">
    <property type="term" value="C:plasma membrane"/>
    <property type="evidence" value="ECO:0007669"/>
    <property type="project" value="UniProtKB-SubCell"/>
</dbReference>
<keyword evidence="7 9" id="KW-0472">Membrane</keyword>
<evidence type="ECO:0000313" key="11">
    <source>
        <dbReference type="Proteomes" id="UP000261257"/>
    </source>
</evidence>
<keyword evidence="4" id="KW-0997">Cell inner membrane</keyword>
<proteinExistence type="predicted"/>
<evidence type="ECO:0000256" key="4">
    <source>
        <dbReference type="ARBA" id="ARBA00022519"/>
    </source>
</evidence>
<dbReference type="Pfam" id="PF02653">
    <property type="entry name" value="BPD_transp_2"/>
    <property type="match status" value="1"/>
</dbReference>
<feature type="transmembrane region" description="Helical" evidence="9">
    <location>
        <begin position="158"/>
        <end position="176"/>
    </location>
</feature>
<keyword evidence="6 9" id="KW-1133">Transmembrane helix</keyword>
<evidence type="ECO:0000256" key="9">
    <source>
        <dbReference type="SAM" id="Phobius"/>
    </source>
</evidence>
<evidence type="ECO:0000256" key="7">
    <source>
        <dbReference type="ARBA" id="ARBA00023136"/>
    </source>
</evidence>